<dbReference type="Pfam" id="PF01083">
    <property type="entry name" value="Cutinase"/>
    <property type="match status" value="1"/>
</dbReference>
<dbReference type="PROSITE" id="PS00155">
    <property type="entry name" value="CUTINASE_1"/>
    <property type="match status" value="1"/>
</dbReference>
<dbReference type="GeneID" id="28730968"/>
<evidence type="ECO:0000256" key="8">
    <source>
        <dbReference type="RuleBase" id="RU361263"/>
    </source>
</evidence>
<dbReference type="VEuPathDB" id="FungiDB:AB675_10324"/>
<dbReference type="GO" id="GO:0005576">
    <property type="term" value="C:extracellular region"/>
    <property type="evidence" value="ECO:0007669"/>
    <property type="project" value="UniProtKB-SubCell"/>
</dbReference>
<evidence type="ECO:0000256" key="5">
    <source>
        <dbReference type="ARBA" id="ARBA00022729"/>
    </source>
</evidence>
<reference evidence="9 10" key="1">
    <citation type="submission" date="2015-06" db="EMBL/GenBank/DDBJ databases">
        <title>Draft genome of the ant-associated black yeast Phialophora attae CBS 131958.</title>
        <authorList>
            <person name="Moreno L.F."/>
            <person name="Stielow B.J."/>
            <person name="de Hoog S."/>
            <person name="Vicente V.A."/>
            <person name="Weiss V.A."/>
            <person name="de Vries M."/>
            <person name="Cruz L.M."/>
            <person name="Souza E.M."/>
        </authorList>
    </citation>
    <scope>NUCLEOTIDE SEQUENCE [LARGE SCALE GENOMIC DNA]</scope>
    <source>
        <strain evidence="9 10">CBS 131958</strain>
    </source>
</reference>
<dbReference type="InterPro" id="IPR000675">
    <property type="entry name" value="Cutinase/axe"/>
</dbReference>
<dbReference type="InterPro" id="IPR043580">
    <property type="entry name" value="CUTINASE_1"/>
</dbReference>
<comment type="caution">
    <text evidence="9">The sequence shown here is derived from an EMBL/GenBank/DDBJ whole genome shotgun (WGS) entry which is preliminary data.</text>
</comment>
<evidence type="ECO:0000256" key="4">
    <source>
        <dbReference type="ARBA" id="ARBA00022525"/>
    </source>
</evidence>
<dbReference type="PANTHER" id="PTHR33630">
    <property type="entry name" value="CUTINASE RV1984C-RELATED-RELATED"/>
    <property type="match status" value="1"/>
</dbReference>
<keyword evidence="3 8" id="KW-0719">Serine esterase</keyword>
<comment type="similarity">
    <text evidence="2 8">Belongs to the cutinase family.</text>
</comment>
<dbReference type="InterPro" id="IPR029058">
    <property type="entry name" value="AB_hydrolase_fold"/>
</dbReference>
<dbReference type="RefSeq" id="XP_017997328.1">
    <property type="nucleotide sequence ID" value="XM_018139088.1"/>
</dbReference>
<evidence type="ECO:0000313" key="10">
    <source>
        <dbReference type="Proteomes" id="UP000038010"/>
    </source>
</evidence>
<comment type="subcellular location">
    <subcellularLocation>
        <location evidence="1 8">Secreted</location>
    </subcellularLocation>
</comment>
<dbReference type="Gene3D" id="3.40.50.1820">
    <property type="entry name" value="alpha/beta hydrolase"/>
    <property type="match status" value="1"/>
</dbReference>
<evidence type="ECO:0000256" key="1">
    <source>
        <dbReference type="ARBA" id="ARBA00004613"/>
    </source>
</evidence>
<feature type="chain" id="PRO_5005733031" description="Cutinase" evidence="8">
    <location>
        <begin position="17"/>
        <end position="223"/>
    </location>
</feature>
<protein>
    <recommendedName>
        <fullName evidence="8">Cutinase</fullName>
        <ecNumber evidence="8">3.1.1.74</ecNumber>
    </recommendedName>
</protein>
<dbReference type="OrthoDB" id="2586582at2759"/>
<keyword evidence="10" id="KW-1185">Reference proteome</keyword>
<dbReference type="Proteomes" id="UP000038010">
    <property type="component" value="Unassembled WGS sequence"/>
</dbReference>
<comment type="catalytic activity">
    <reaction evidence="8">
        <text>cutin + H2O = cutin monomers.</text>
        <dbReference type="EC" id="3.1.1.74"/>
    </reaction>
</comment>
<keyword evidence="4 8" id="KW-0964">Secreted</keyword>
<keyword evidence="5 8" id="KW-0732">Signal</keyword>
<keyword evidence="6 8" id="KW-0378">Hydrolase</keyword>
<dbReference type="STRING" id="1664694.A0A0N1NYL3"/>
<evidence type="ECO:0000256" key="6">
    <source>
        <dbReference type="ARBA" id="ARBA00022801"/>
    </source>
</evidence>
<proteinExistence type="inferred from homology"/>
<evidence type="ECO:0000313" key="9">
    <source>
        <dbReference type="EMBL" id="KPI37365.1"/>
    </source>
</evidence>
<evidence type="ECO:0000256" key="2">
    <source>
        <dbReference type="ARBA" id="ARBA00007534"/>
    </source>
</evidence>
<evidence type="ECO:0000256" key="3">
    <source>
        <dbReference type="ARBA" id="ARBA00022487"/>
    </source>
</evidence>
<keyword evidence="7" id="KW-1015">Disulfide bond</keyword>
<feature type="signal peptide" evidence="8">
    <location>
        <begin position="1"/>
        <end position="16"/>
    </location>
</feature>
<dbReference type="PANTHER" id="PTHR33630:SF13">
    <property type="entry name" value="ACETYLXYLAN ESTERASE"/>
    <property type="match status" value="1"/>
</dbReference>
<accession>A0A0N1NYL3</accession>
<dbReference type="EMBL" id="LFJN01000024">
    <property type="protein sequence ID" value="KPI37365.1"/>
    <property type="molecule type" value="Genomic_DNA"/>
</dbReference>
<organism evidence="9 10">
    <name type="scientific">Cyphellophora attinorum</name>
    <dbReference type="NCBI Taxonomy" id="1664694"/>
    <lineage>
        <taxon>Eukaryota</taxon>
        <taxon>Fungi</taxon>
        <taxon>Dikarya</taxon>
        <taxon>Ascomycota</taxon>
        <taxon>Pezizomycotina</taxon>
        <taxon>Eurotiomycetes</taxon>
        <taxon>Chaetothyriomycetidae</taxon>
        <taxon>Chaetothyriales</taxon>
        <taxon>Cyphellophoraceae</taxon>
        <taxon>Cyphellophora</taxon>
    </lineage>
</organism>
<comment type="function">
    <text evidence="8">Catalyzes the hydrolysis of complex carboxylic polyesters found in the cell wall of plants. Degrades cutin, a macromolecule that forms the structure of the plant cuticle.</text>
</comment>
<dbReference type="AlphaFoldDB" id="A0A0N1NYL3"/>
<dbReference type="SUPFAM" id="SSF53474">
    <property type="entry name" value="alpha/beta-Hydrolases"/>
    <property type="match status" value="1"/>
</dbReference>
<evidence type="ECO:0000256" key="7">
    <source>
        <dbReference type="ARBA" id="ARBA00023157"/>
    </source>
</evidence>
<sequence length="223" mass="23830">MHFTTVLLATVAAVAAAPAKRQTIGAPCADVHIFLAKGWNEPYPGRQGKLAGAICYDLPSCDYEDIQFWNPPEADYYRCPDSKLILSGYSQGANVAGDILGGGGGNFGNESVFCTVGTNPGLDPETSPGNKLAAALIFGDNRHVADQPYNVLSGAGINADNPRFPESLANMNKFSDKIRSWCDATDPVCAATGPGPFIVENHLNYFDIYTDEAAGWVKYMLTL</sequence>
<dbReference type="EC" id="3.1.1.74" evidence="8"/>
<name>A0A0N1NYL3_9EURO</name>
<gene>
    <name evidence="9" type="ORF">AB675_10324</name>
</gene>
<dbReference type="SMART" id="SM01110">
    <property type="entry name" value="Cutinase"/>
    <property type="match status" value="1"/>
</dbReference>
<dbReference type="GO" id="GO:0050525">
    <property type="term" value="F:cutinase activity"/>
    <property type="evidence" value="ECO:0007669"/>
    <property type="project" value="UniProtKB-UniRule"/>
</dbReference>